<evidence type="ECO:0000313" key="3">
    <source>
        <dbReference type="Proteomes" id="UP000470384"/>
    </source>
</evidence>
<evidence type="ECO:0000313" key="2">
    <source>
        <dbReference type="EMBL" id="NBG96800.1"/>
    </source>
</evidence>
<keyword evidence="2" id="KW-0808">Transferase</keyword>
<dbReference type="RefSeq" id="WP_160588819.1">
    <property type="nucleotide sequence ID" value="NZ_BMHN01000001.1"/>
</dbReference>
<dbReference type="Gene3D" id="3.40.50.150">
    <property type="entry name" value="Vaccinia Virus protein VP39"/>
    <property type="match status" value="1"/>
</dbReference>
<dbReference type="AlphaFoldDB" id="A0A845QF52"/>
<accession>A0A845QF52</accession>
<feature type="domain" description="Methyltransferase" evidence="1">
    <location>
        <begin position="49"/>
        <end position="164"/>
    </location>
</feature>
<dbReference type="GO" id="GO:0032259">
    <property type="term" value="P:methylation"/>
    <property type="evidence" value="ECO:0007669"/>
    <property type="project" value="UniProtKB-KW"/>
</dbReference>
<reference evidence="2 3" key="1">
    <citation type="journal article" date="2016" name="Int. J. Syst. Evol. Microbiol.">
        <title>Pyruvatibacter mobilis gen. nov., sp. nov., a marine bacterium from the culture broth of Picochlorum sp. 122.</title>
        <authorList>
            <person name="Wang G."/>
            <person name="Tang M."/>
            <person name="Wu H."/>
            <person name="Dai S."/>
            <person name="Li T."/>
            <person name="Chen C."/>
            <person name="He H."/>
            <person name="Fan J."/>
            <person name="Xiang W."/>
            <person name="Li X."/>
        </authorList>
    </citation>
    <scope>NUCLEOTIDE SEQUENCE [LARGE SCALE GENOMIC DNA]</scope>
    <source>
        <strain evidence="2 3">GYP-11</strain>
    </source>
</reference>
<keyword evidence="2" id="KW-0489">Methyltransferase</keyword>
<name>A0A845QF52_9HYPH</name>
<dbReference type="SUPFAM" id="SSF53335">
    <property type="entry name" value="S-adenosyl-L-methionine-dependent methyltransferases"/>
    <property type="match status" value="1"/>
</dbReference>
<dbReference type="Proteomes" id="UP000470384">
    <property type="component" value="Unassembled WGS sequence"/>
</dbReference>
<protein>
    <submittedName>
        <fullName evidence="2">Methyltransferase domain-containing protein</fullName>
    </submittedName>
</protein>
<dbReference type="InterPro" id="IPR025714">
    <property type="entry name" value="Methyltranfer_dom"/>
</dbReference>
<dbReference type="PANTHER" id="PTHR47473:SF1">
    <property type="entry name" value="METHYLTRANSFERASE DOMAIN-CONTAINING PROTEIN"/>
    <property type="match status" value="1"/>
</dbReference>
<organism evidence="2 3">
    <name type="scientific">Pyruvatibacter mobilis</name>
    <dbReference type="NCBI Taxonomy" id="1712261"/>
    <lineage>
        <taxon>Bacteria</taxon>
        <taxon>Pseudomonadati</taxon>
        <taxon>Pseudomonadota</taxon>
        <taxon>Alphaproteobacteria</taxon>
        <taxon>Hyphomicrobiales</taxon>
        <taxon>Parvibaculaceae</taxon>
        <taxon>Pyruvatibacter</taxon>
    </lineage>
</organism>
<dbReference type="CDD" id="cd02440">
    <property type="entry name" value="AdoMet_MTases"/>
    <property type="match status" value="1"/>
</dbReference>
<sequence length="212" mass="24149">MTDAASSTSELMDSIYRTQRHIYDLTRKYYLLGRDRLIRELAPPDDGCVLEVGCGTGRNLIKAARRYPRARFYGIDISEAMLEKARAEIMRAGFAHRIELARADAASFEAHSLFGRSDFDRVFFSYSLSMIPQWREALGQGFSVTGAGGRLLVVDFGMQQRLPAWFRRLLMWWLKQFHVAPRAELGAAIDTLGKGRTQELYGDYARIAEVVR</sequence>
<comment type="caution">
    <text evidence="2">The sequence shown here is derived from an EMBL/GenBank/DDBJ whole genome shotgun (WGS) entry which is preliminary data.</text>
</comment>
<dbReference type="OrthoDB" id="5298787at2"/>
<keyword evidence="3" id="KW-1185">Reference proteome</keyword>
<dbReference type="GO" id="GO:0008168">
    <property type="term" value="F:methyltransferase activity"/>
    <property type="evidence" value="ECO:0007669"/>
    <property type="project" value="UniProtKB-KW"/>
</dbReference>
<dbReference type="GeneID" id="300654356"/>
<dbReference type="EMBL" id="WXYQ01000012">
    <property type="protein sequence ID" value="NBG96800.1"/>
    <property type="molecule type" value="Genomic_DNA"/>
</dbReference>
<evidence type="ECO:0000259" key="1">
    <source>
        <dbReference type="Pfam" id="PF13847"/>
    </source>
</evidence>
<dbReference type="PANTHER" id="PTHR47473">
    <property type="entry name" value="BTA1P"/>
    <property type="match status" value="1"/>
</dbReference>
<dbReference type="InterPro" id="IPR029063">
    <property type="entry name" value="SAM-dependent_MTases_sf"/>
</dbReference>
<dbReference type="Pfam" id="PF13847">
    <property type="entry name" value="Methyltransf_31"/>
    <property type="match status" value="1"/>
</dbReference>
<gene>
    <name evidence="2" type="ORF">GTQ45_13765</name>
</gene>
<proteinExistence type="predicted"/>